<dbReference type="RefSeq" id="XP_066800939.1">
    <property type="nucleotide sequence ID" value="XM_066948371.1"/>
</dbReference>
<feature type="region of interest" description="Disordered" evidence="1">
    <location>
        <begin position="328"/>
        <end position="536"/>
    </location>
</feature>
<proteinExistence type="predicted"/>
<evidence type="ECO:0000313" key="4">
    <source>
        <dbReference type="EMBL" id="KAK8847421.1"/>
    </source>
</evidence>
<feature type="region of interest" description="Disordered" evidence="1">
    <location>
        <begin position="572"/>
        <end position="618"/>
    </location>
</feature>
<name>A0AAW0YKG9_9TREE</name>
<feature type="compositionally biased region" description="Gly residues" evidence="1">
    <location>
        <begin position="590"/>
        <end position="599"/>
    </location>
</feature>
<dbReference type="KEGG" id="kne:92182537"/>
<feature type="compositionally biased region" description="Polar residues" evidence="1">
    <location>
        <begin position="499"/>
        <end position="516"/>
    </location>
</feature>
<evidence type="ECO:0000256" key="1">
    <source>
        <dbReference type="SAM" id="MobiDB-lite"/>
    </source>
</evidence>
<dbReference type="EMBL" id="JBCAWK010000010">
    <property type="protein sequence ID" value="KAK8847421.1"/>
    <property type="molecule type" value="Genomic_DNA"/>
</dbReference>
<organism evidence="4 5">
    <name type="scientific">Kwoniella newhampshirensis</name>
    <dbReference type="NCBI Taxonomy" id="1651941"/>
    <lineage>
        <taxon>Eukaryota</taxon>
        <taxon>Fungi</taxon>
        <taxon>Dikarya</taxon>
        <taxon>Basidiomycota</taxon>
        <taxon>Agaricomycotina</taxon>
        <taxon>Tremellomycetes</taxon>
        <taxon>Tremellales</taxon>
        <taxon>Cryptococcaceae</taxon>
        <taxon>Kwoniella</taxon>
    </lineage>
</organism>
<keyword evidence="3" id="KW-0732">Signal</keyword>
<reference evidence="4 5" key="1">
    <citation type="journal article" date="2024" name="bioRxiv">
        <title>Comparative genomics of Cryptococcus and Kwoniella reveals pathogenesis evolution and contrasting karyotype dynamics via intercentromeric recombination or chromosome fusion.</title>
        <authorList>
            <person name="Coelho M.A."/>
            <person name="David-Palma M."/>
            <person name="Shea T."/>
            <person name="Bowers K."/>
            <person name="McGinley-Smith S."/>
            <person name="Mohammad A.W."/>
            <person name="Gnirke A."/>
            <person name="Yurkov A.M."/>
            <person name="Nowrousian M."/>
            <person name="Sun S."/>
            <person name="Cuomo C.A."/>
            <person name="Heitman J."/>
        </authorList>
    </citation>
    <scope>NUCLEOTIDE SEQUENCE [LARGE SCALE GENOMIC DNA]</scope>
    <source>
        <strain evidence="4 5">CBS 13917</strain>
    </source>
</reference>
<keyword evidence="2" id="KW-1133">Transmembrane helix</keyword>
<dbReference type="Proteomes" id="UP001388673">
    <property type="component" value="Unassembled WGS sequence"/>
</dbReference>
<keyword evidence="5" id="KW-1185">Reference proteome</keyword>
<evidence type="ECO:0000313" key="5">
    <source>
        <dbReference type="Proteomes" id="UP001388673"/>
    </source>
</evidence>
<sequence>MRRLVAILILILNLTFCVSPTLAETSTPNTGDQIQAFLFSYTTSNLVLPITPTCPDPLTLTQLTTTNAKTSDPRAPYTMVLLVHEQLVDGSGMAYERTYSASVGVGDLSHTQEIQHPWGNGTQFIGCIWSANGVSGGCQDLHTVVPSANTQDAYATPSSTCRRSDVLESWVPPLNETLDVDVSGLSGEVAINAWPAACSDLQFTPKNGTPPYTLLIAPAAHPPVNITSTTKSPMNYTVRLTHGQAFMVGMYDSAGNSWAYGPLHSGDAEDLSCLAVATGEKSVQRDVQGYGIGALAGGIGGAFVAGALGAATLMWYFGRRNRSRLRSDSTANLYDDPRPGSYRTSSGSVYGKPQAYTDQSPQADFDTPATLYDPLVPDPSSAYPAPPPHKRTISYDGVLSRPPMPAASQSFDTTGYTNPYDRAGDSGRSSYRDNIGLEDFRPTPPRGRPRSTSDRSSLKSAGNSPGHIQDLSWPSASSGQIRNPARRSTASITPVRMTNAASSASRPDSLNTSANRPSDRADDEPSSPSSLNRRSRNVYVVHSDGGGADVHIQLPESGANVIELPPDYRPMPMPEPSPAAVRDRPNRGATGKGGSGGGLPYTSLEPTRGRASGLSGVHVDMGADELRARAEAAMREKRRPTSGK</sequence>
<feature type="compositionally biased region" description="Polar residues" evidence="1">
    <location>
        <begin position="472"/>
        <end position="492"/>
    </location>
</feature>
<evidence type="ECO:0000256" key="2">
    <source>
        <dbReference type="SAM" id="Phobius"/>
    </source>
</evidence>
<feature type="signal peptide" evidence="3">
    <location>
        <begin position="1"/>
        <end position="23"/>
    </location>
</feature>
<dbReference type="AlphaFoldDB" id="A0AAW0YKG9"/>
<comment type="caution">
    <text evidence="4">The sequence shown here is derived from an EMBL/GenBank/DDBJ whole genome shotgun (WGS) entry which is preliminary data.</text>
</comment>
<keyword evidence="2" id="KW-0472">Membrane</keyword>
<accession>A0AAW0YKG9</accession>
<feature type="chain" id="PRO_5043317859" evidence="3">
    <location>
        <begin position="24"/>
        <end position="644"/>
    </location>
</feature>
<keyword evidence="2" id="KW-0812">Transmembrane</keyword>
<gene>
    <name evidence="4" type="ORF">IAR55_005279</name>
</gene>
<dbReference type="GeneID" id="92182537"/>
<feature type="transmembrane region" description="Helical" evidence="2">
    <location>
        <begin position="290"/>
        <end position="317"/>
    </location>
</feature>
<feature type="compositionally biased region" description="Polar residues" evidence="1">
    <location>
        <begin position="407"/>
        <end position="417"/>
    </location>
</feature>
<protein>
    <submittedName>
        <fullName evidence="4">Uncharacterized protein</fullName>
    </submittedName>
</protein>
<evidence type="ECO:0000256" key="3">
    <source>
        <dbReference type="SAM" id="SignalP"/>
    </source>
</evidence>